<keyword evidence="2 5" id="KW-0238">DNA-binding</keyword>
<dbReference type="SMART" id="SM00342">
    <property type="entry name" value="HTH_ARAC"/>
    <property type="match status" value="1"/>
</dbReference>
<dbReference type="InterPro" id="IPR028082">
    <property type="entry name" value="Peripla_BP_I"/>
</dbReference>
<keyword evidence="6" id="KW-1185">Reference proteome</keyword>
<evidence type="ECO:0000313" key="5">
    <source>
        <dbReference type="EMBL" id="MDG3584655.1"/>
    </source>
</evidence>
<evidence type="ECO:0000256" key="1">
    <source>
        <dbReference type="ARBA" id="ARBA00023015"/>
    </source>
</evidence>
<evidence type="ECO:0000313" key="6">
    <source>
        <dbReference type="Proteomes" id="UP001153642"/>
    </source>
</evidence>
<dbReference type="GO" id="GO:0003677">
    <property type="term" value="F:DNA binding"/>
    <property type="evidence" value="ECO:0007669"/>
    <property type="project" value="UniProtKB-KW"/>
</dbReference>
<dbReference type="SUPFAM" id="SSF53822">
    <property type="entry name" value="Periplasmic binding protein-like I"/>
    <property type="match status" value="1"/>
</dbReference>
<dbReference type="InterPro" id="IPR018060">
    <property type="entry name" value="HTH_AraC"/>
</dbReference>
<organism evidence="5 6">
    <name type="scientific">Galbibacter pacificus</name>
    <dbReference type="NCBI Taxonomy" id="2996052"/>
    <lineage>
        <taxon>Bacteria</taxon>
        <taxon>Pseudomonadati</taxon>
        <taxon>Bacteroidota</taxon>
        <taxon>Flavobacteriia</taxon>
        <taxon>Flavobacteriales</taxon>
        <taxon>Flavobacteriaceae</taxon>
        <taxon>Galbibacter</taxon>
    </lineage>
</organism>
<dbReference type="RefSeq" id="WP_277898413.1">
    <property type="nucleotide sequence ID" value="NZ_JAPMUA010000001.1"/>
</dbReference>
<name>A0ABT6FN09_9FLAO</name>
<dbReference type="Proteomes" id="UP001153642">
    <property type="component" value="Unassembled WGS sequence"/>
</dbReference>
<dbReference type="Pfam" id="PF12833">
    <property type="entry name" value="HTH_18"/>
    <property type="match status" value="1"/>
</dbReference>
<dbReference type="PROSITE" id="PS01124">
    <property type="entry name" value="HTH_ARAC_FAMILY_2"/>
    <property type="match status" value="1"/>
</dbReference>
<dbReference type="Gene3D" id="3.40.50.2300">
    <property type="match status" value="2"/>
</dbReference>
<comment type="caution">
    <text evidence="5">The sequence shown here is derived from an EMBL/GenBank/DDBJ whole genome shotgun (WGS) entry which is preliminary data.</text>
</comment>
<dbReference type="CDD" id="cd01543">
    <property type="entry name" value="PBP1_XylR"/>
    <property type="match status" value="1"/>
</dbReference>
<dbReference type="EMBL" id="JAPMUA010000001">
    <property type="protein sequence ID" value="MDG3584655.1"/>
    <property type="molecule type" value="Genomic_DNA"/>
</dbReference>
<protein>
    <submittedName>
        <fullName evidence="5">DNA-binding transcriptional regulator</fullName>
    </submittedName>
</protein>
<accession>A0ABT6FN09</accession>
<reference evidence="5" key="1">
    <citation type="submission" date="2022-11" db="EMBL/GenBank/DDBJ databases">
        <title>High-quality draft genome sequence of Galbibacter sp. strain CMA-7.</title>
        <authorList>
            <person name="Wei L."/>
            <person name="Dong C."/>
            <person name="Shao Z."/>
        </authorList>
    </citation>
    <scope>NUCLEOTIDE SEQUENCE</scope>
    <source>
        <strain evidence="5">CMA-7</strain>
    </source>
</reference>
<dbReference type="PANTHER" id="PTHR30146:SF24">
    <property type="entry name" value="XYLOSE OPERON REGULATORY PROTEIN"/>
    <property type="match status" value="1"/>
</dbReference>
<evidence type="ECO:0000259" key="4">
    <source>
        <dbReference type="PROSITE" id="PS01124"/>
    </source>
</evidence>
<dbReference type="InterPro" id="IPR046335">
    <property type="entry name" value="LacI/GalR-like_sensor"/>
</dbReference>
<dbReference type="PANTHER" id="PTHR30146">
    <property type="entry name" value="LACI-RELATED TRANSCRIPTIONAL REPRESSOR"/>
    <property type="match status" value="1"/>
</dbReference>
<dbReference type="Pfam" id="PF13377">
    <property type="entry name" value="Peripla_BP_3"/>
    <property type="match status" value="1"/>
</dbReference>
<sequence length="391" mass="45378">MKKILLLTDLSSDYNRKLLKGIVHYSKESCLWNFYRLPLYYKELYGAEGVIKWAKKWGADAIISQFDEIDIHLLTELNIPIIAQNYKERNKQTSNITGDYFNAGVMAANFFYRKGYRQFAYYDVKKTVWMRERGEGYISTIEKKGGEVILYNSSEEEQNEKLEVNHKNLRKWLENLPKPIALFACDDQHALHITELCKISGIHIPNEISVLGVDNDDLLCNISDPKLSSIELDVVNGGFLTGELLNSFFNKKVIPPVDVIIKPISIVTRESTERLVVSNKYVGQIIQYIEKNYAESISVKTIIDMVPMSRRVLEKTFKKETGTTIYQYIQLVRVEKFSRLLITTELSLIEAARMVGFSDYKNIFRIFQKFKNMSPGQYRKMHFHRGDENSL</sequence>
<proteinExistence type="predicted"/>
<evidence type="ECO:0000256" key="3">
    <source>
        <dbReference type="ARBA" id="ARBA00023163"/>
    </source>
</evidence>
<dbReference type="Gene3D" id="1.10.10.60">
    <property type="entry name" value="Homeodomain-like"/>
    <property type="match status" value="2"/>
</dbReference>
<dbReference type="InterPro" id="IPR009057">
    <property type="entry name" value="Homeodomain-like_sf"/>
</dbReference>
<gene>
    <name evidence="5" type="ORF">OSR52_02160</name>
</gene>
<keyword evidence="1" id="KW-0805">Transcription regulation</keyword>
<evidence type="ECO:0000256" key="2">
    <source>
        <dbReference type="ARBA" id="ARBA00023125"/>
    </source>
</evidence>
<keyword evidence="3" id="KW-0804">Transcription</keyword>
<feature type="domain" description="HTH araC/xylS-type" evidence="4">
    <location>
        <begin position="283"/>
        <end position="381"/>
    </location>
</feature>
<dbReference type="SUPFAM" id="SSF46689">
    <property type="entry name" value="Homeodomain-like"/>
    <property type="match status" value="2"/>
</dbReference>